<dbReference type="EMBL" id="CAJNRG010017154">
    <property type="protein sequence ID" value="CAF2218353.1"/>
    <property type="molecule type" value="Genomic_DNA"/>
</dbReference>
<evidence type="ECO:0000313" key="1">
    <source>
        <dbReference type="EMBL" id="CAF2195538.1"/>
    </source>
</evidence>
<dbReference type="Proteomes" id="UP000663866">
    <property type="component" value="Unassembled WGS sequence"/>
</dbReference>
<gene>
    <name evidence="4" type="ORF">OVN521_LOCUS30169</name>
    <name evidence="3" type="ORF">UXM345_LOCUS20800</name>
    <name evidence="1" type="ORF">WKI299_LOCUS34218</name>
    <name evidence="2" type="ORF">XDN619_LOCUS33668</name>
</gene>
<dbReference type="Proteomes" id="UP000663887">
    <property type="component" value="Unassembled WGS sequence"/>
</dbReference>
<dbReference type="AlphaFoldDB" id="A0A820FZT6"/>
<dbReference type="Proteomes" id="UP000663856">
    <property type="component" value="Unassembled WGS sequence"/>
</dbReference>
<organism evidence="4 5">
    <name type="scientific">Rotaria magnacalcarata</name>
    <dbReference type="NCBI Taxonomy" id="392030"/>
    <lineage>
        <taxon>Eukaryota</taxon>
        <taxon>Metazoa</taxon>
        <taxon>Spiralia</taxon>
        <taxon>Gnathifera</taxon>
        <taxon>Rotifera</taxon>
        <taxon>Eurotatoria</taxon>
        <taxon>Bdelloidea</taxon>
        <taxon>Philodinida</taxon>
        <taxon>Philodinidae</taxon>
        <taxon>Rotaria</taxon>
    </lineage>
</organism>
<accession>A0A820FZT6</accession>
<proteinExistence type="predicted"/>
<dbReference type="Proteomes" id="UP000663842">
    <property type="component" value="Unassembled WGS sequence"/>
</dbReference>
<evidence type="ECO:0000313" key="4">
    <source>
        <dbReference type="EMBL" id="CAF4272459.1"/>
    </source>
</evidence>
<dbReference type="EMBL" id="CAJOBF010003154">
    <property type="protein sequence ID" value="CAF4076807.1"/>
    <property type="molecule type" value="Genomic_DNA"/>
</dbReference>
<name>A0A820FZT6_9BILA</name>
<evidence type="ECO:0000313" key="2">
    <source>
        <dbReference type="EMBL" id="CAF2218353.1"/>
    </source>
</evidence>
<keyword evidence="5" id="KW-1185">Reference proteome</keyword>
<reference evidence="4" key="1">
    <citation type="submission" date="2021-02" db="EMBL/GenBank/DDBJ databases">
        <authorList>
            <person name="Nowell W R."/>
        </authorList>
    </citation>
    <scope>NUCLEOTIDE SEQUENCE</scope>
</reference>
<evidence type="ECO:0000313" key="3">
    <source>
        <dbReference type="EMBL" id="CAF4076807.1"/>
    </source>
</evidence>
<sequence>MPDNTGQNNIVMCLCTTSNCNVDLITCTNGMNIPSYLLGYSGSTASLPTTSTINTSSGTTVSSGSASSSSTSINTSLQSWASIPVQSQLPSLVLVLEIIVLSLLPQNQVF</sequence>
<dbReference type="EMBL" id="CAJOBG010009735">
    <property type="protein sequence ID" value="CAF4272459.1"/>
    <property type="molecule type" value="Genomic_DNA"/>
</dbReference>
<dbReference type="EMBL" id="CAJNRF010016387">
    <property type="protein sequence ID" value="CAF2195538.1"/>
    <property type="molecule type" value="Genomic_DNA"/>
</dbReference>
<protein>
    <submittedName>
        <fullName evidence="4">Uncharacterized protein</fullName>
    </submittedName>
</protein>
<comment type="caution">
    <text evidence="4">The sequence shown here is derived from an EMBL/GenBank/DDBJ whole genome shotgun (WGS) entry which is preliminary data.</text>
</comment>
<evidence type="ECO:0000313" key="5">
    <source>
        <dbReference type="Proteomes" id="UP000663866"/>
    </source>
</evidence>